<proteinExistence type="predicted"/>
<dbReference type="EMBL" id="CM044706">
    <property type="protein sequence ID" value="KAI5660106.1"/>
    <property type="molecule type" value="Genomic_DNA"/>
</dbReference>
<reference evidence="2" key="1">
    <citation type="journal article" date="2023" name="Nat. Plants">
        <title>Single-cell RNA sequencing provides a high-resolution roadmap for understanding the multicellular compartmentation of specialized metabolism.</title>
        <authorList>
            <person name="Sun S."/>
            <person name="Shen X."/>
            <person name="Li Y."/>
            <person name="Li Y."/>
            <person name="Wang S."/>
            <person name="Li R."/>
            <person name="Zhang H."/>
            <person name="Shen G."/>
            <person name="Guo B."/>
            <person name="Wei J."/>
            <person name="Xu J."/>
            <person name="St-Pierre B."/>
            <person name="Chen S."/>
            <person name="Sun C."/>
        </authorList>
    </citation>
    <scope>NUCLEOTIDE SEQUENCE [LARGE SCALE GENOMIC DNA]</scope>
</reference>
<gene>
    <name evidence="1" type="ORF">M9H77_28899</name>
</gene>
<comment type="caution">
    <text evidence="1">The sequence shown here is derived from an EMBL/GenBank/DDBJ whole genome shotgun (WGS) entry which is preliminary data.</text>
</comment>
<evidence type="ECO:0000313" key="2">
    <source>
        <dbReference type="Proteomes" id="UP001060085"/>
    </source>
</evidence>
<keyword evidence="2" id="KW-1185">Reference proteome</keyword>
<organism evidence="1 2">
    <name type="scientific">Catharanthus roseus</name>
    <name type="common">Madagascar periwinkle</name>
    <name type="synonym">Vinca rosea</name>
    <dbReference type="NCBI Taxonomy" id="4058"/>
    <lineage>
        <taxon>Eukaryota</taxon>
        <taxon>Viridiplantae</taxon>
        <taxon>Streptophyta</taxon>
        <taxon>Embryophyta</taxon>
        <taxon>Tracheophyta</taxon>
        <taxon>Spermatophyta</taxon>
        <taxon>Magnoliopsida</taxon>
        <taxon>eudicotyledons</taxon>
        <taxon>Gunneridae</taxon>
        <taxon>Pentapetalae</taxon>
        <taxon>asterids</taxon>
        <taxon>lamiids</taxon>
        <taxon>Gentianales</taxon>
        <taxon>Apocynaceae</taxon>
        <taxon>Rauvolfioideae</taxon>
        <taxon>Vinceae</taxon>
        <taxon>Catharanthinae</taxon>
        <taxon>Catharanthus</taxon>
    </lineage>
</organism>
<sequence length="306" mass="34649">MLGTALQDSSCSAHGYSHAEYGVSSSDPYVPRPADWADERGDDDGDGSDDDDQDEGDDAGDEEQPVPVAPASGSDGHPRHEKGKGLTCSFMSCRSRYIALIGWELADVQAWIYLYFPIFAPSEIRACWVFTWHGFIAYLNYVESYMSDRVSRQFRYRQCIPAHPIQPQETRRQPNNRMYLLRNTFVEALWLEAPLQLLTDSCTDDYLGWYLPRSHPMIQNLGNISSGFHVPVAPVMPPQALLDLIAREATREDLEDSEFRPLPSILETRGRTMVDPNRARKTTHKLNQTPNPLPNSSAYQLSDPFY</sequence>
<name>A0ACC0AKT3_CATRO</name>
<protein>
    <submittedName>
        <fullName evidence="1">Uncharacterized protein</fullName>
    </submittedName>
</protein>
<evidence type="ECO:0000313" key="1">
    <source>
        <dbReference type="EMBL" id="KAI5660106.1"/>
    </source>
</evidence>
<dbReference type="Proteomes" id="UP001060085">
    <property type="component" value="Linkage Group LG06"/>
</dbReference>
<accession>A0ACC0AKT3</accession>